<evidence type="ECO:0008006" key="5">
    <source>
        <dbReference type="Google" id="ProtNLM"/>
    </source>
</evidence>
<organism evidence="3 4">
    <name type="scientific">Natrarchaeobaculum sulfurireducens</name>
    <dbReference type="NCBI Taxonomy" id="2044521"/>
    <lineage>
        <taxon>Archaea</taxon>
        <taxon>Methanobacteriati</taxon>
        <taxon>Methanobacteriota</taxon>
        <taxon>Stenosarchaea group</taxon>
        <taxon>Halobacteria</taxon>
        <taxon>Halobacteriales</taxon>
        <taxon>Natrialbaceae</taxon>
        <taxon>Natrarchaeobaculum</taxon>
    </lineage>
</organism>
<sequence length="195" mass="20865">MFVGLLLAGAVAFVAPQFAAIVAIAAIVGGLFPDLDVVANHRRTLHFPVYYWLPAGLTGALALAVPTTMTVGLAVFFLVAAVHSLSDLLGGSHELEPWDGTVDRAVYSHYHGRWLGARRWVGYDGSPGDLALAGALAIPILFLFDGVVQPIVIGMLIVSISYALLRRPIAASLKRGLERPERDTPNERGLESINE</sequence>
<evidence type="ECO:0000313" key="3">
    <source>
        <dbReference type="EMBL" id="AXR79197.1"/>
    </source>
</evidence>
<feature type="transmembrane region" description="Helical" evidence="2">
    <location>
        <begin position="147"/>
        <end position="165"/>
    </location>
</feature>
<evidence type="ECO:0000256" key="2">
    <source>
        <dbReference type="SAM" id="Phobius"/>
    </source>
</evidence>
<feature type="transmembrane region" description="Helical" evidence="2">
    <location>
        <begin position="120"/>
        <end position="141"/>
    </location>
</feature>
<reference evidence="4" key="1">
    <citation type="submission" date="2017-10" db="EMBL/GenBank/DDBJ databases">
        <title>Phenotypic and genomic properties of facultatively anaerobic sulfur-reducing natronoarchaea from hypersaline soda lakes.</title>
        <authorList>
            <person name="Sorokin D.Y."/>
            <person name="Kublanov I.V."/>
            <person name="Roman P."/>
            <person name="Sinninghe Damste J.S."/>
            <person name="Golyshin P.N."/>
            <person name="Rojo D."/>
            <person name="Ciordia S."/>
            <person name="Mena Md.C."/>
            <person name="Ferrer M."/>
            <person name="Messina E."/>
            <person name="Smedile F."/>
            <person name="La Spada G."/>
            <person name="La Cono V."/>
            <person name="Yakimov M.M."/>
        </authorList>
    </citation>
    <scope>NUCLEOTIDE SEQUENCE [LARGE SCALE GENOMIC DNA]</scope>
    <source>
        <strain evidence="4">AArc1</strain>
    </source>
</reference>
<evidence type="ECO:0000313" key="4">
    <source>
        <dbReference type="Proteomes" id="UP000258707"/>
    </source>
</evidence>
<feature type="transmembrane region" description="Helical" evidence="2">
    <location>
        <begin position="49"/>
        <end position="82"/>
    </location>
</feature>
<protein>
    <recommendedName>
        <fullName evidence="5">Metal-dependent hydrolase</fullName>
    </recommendedName>
</protein>
<accession>A0A346PI52</accession>
<proteinExistence type="predicted"/>
<dbReference type="AlphaFoldDB" id="A0A346PI52"/>
<gene>
    <name evidence="3" type="ORF">AArc1_2888</name>
</gene>
<dbReference type="Proteomes" id="UP000258707">
    <property type="component" value="Chromosome"/>
</dbReference>
<evidence type="ECO:0000256" key="1">
    <source>
        <dbReference type="SAM" id="MobiDB-lite"/>
    </source>
</evidence>
<keyword evidence="2" id="KW-0472">Membrane</keyword>
<keyword evidence="2" id="KW-0812">Transmembrane</keyword>
<dbReference type="EMBL" id="CP024047">
    <property type="protein sequence ID" value="AXR79197.1"/>
    <property type="molecule type" value="Genomic_DNA"/>
</dbReference>
<dbReference type="KEGG" id="nan:AArc1_2888"/>
<keyword evidence="2" id="KW-1133">Transmembrane helix</keyword>
<name>A0A346PI52_9EURY</name>
<feature type="region of interest" description="Disordered" evidence="1">
    <location>
        <begin position="176"/>
        <end position="195"/>
    </location>
</feature>